<evidence type="ECO:0000313" key="1">
    <source>
        <dbReference type="EMBL" id="PEN17012.1"/>
    </source>
</evidence>
<dbReference type="Pfam" id="PF09754">
    <property type="entry name" value="PAC2"/>
    <property type="match status" value="1"/>
</dbReference>
<keyword evidence="2" id="KW-1185">Reference proteome</keyword>
<organism evidence="1 2">
    <name type="scientific">Rothia dentocariosa</name>
    <dbReference type="NCBI Taxonomy" id="2047"/>
    <lineage>
        <taxon>Bacteria</taxon>
        <taxon>Bacillati</taxon>
        <taxon>Actinomycetota</taxon>
        <taxon>Actinomycetes</taxon>
        <taxon>Micrococcales</taxon>
        <taxon>Micrococcaceae</taxon>
        <taxon>Rothia</taxon>
    </lineage>
</organism>
<proteinExistence type="predicted"/>
<reference evidence="1" key="1">
    <citation type="submission" date="2017-10" db="EMBL/GenBank/DDBJ databases">
        <title>Kefir isolates.</title>
        <authorList>
            <person name="Kim Y."/>
            <person name="Blasche S."/>
        </authorList>
    </citation>
    <scope>NUCLEOTIDE SEQUENCE [LARGE SCALE GENOMIC DNA]</scope>
    <source>
        <strain evidence="1">OG2-2</strain>
    </source>
</reference>
<dbReference type="Gene3D" id="1.10.287.100">
    <property type="match status" value="1"/>
</dbReference>
<dbReference type="Gene3D" id="3.40.50.10900">
    <property type="entry name" value="PAC-like subunit"/>
    <property type="match status" value="1"/>
</dbReference>
<evidence type="ECO:0000313" key="2">
    <source>
        <dbReference type="Proteomes" id="UP000219947"/>
    </source>
</evidence>
<dbReference type="InterPro" id="IPR038389">
    <property type="entry name" value="PSMG2_sf"/>
</dbReference>
<dbReference type="InterPro" id="IPR008492">
    <property type="entry name" value="Rv2714-like"/>
</dbReference>
<comment type="caution">
    <text evidence="1">The sequence shown here is derived from an EMBL/GenBank/DDBJ whole genome shotgun (WGS) entry which is preliminary data.</text>
</comment>
<dbReference type="PIRSF" id="PIRSF028754">
    <property type="entry name" value="UCP028754"/>
    <property type="match status" value="1"/>
</dbReference>
<protein>
    <submittedName>
        <fullName evidence="1">PAC2 family protein</fullName>
    </submittedName>
</protein>
<gene>
    <name evidence="1" type="ORF">CRM92_03025</name>
</gene>
<dbReference type="Proteomes" id="UP000219947">
    <property type="component" value="Unassembled WGS sequence"/>
</dbReference>
<name>A0A2A8D7P0_9MICC</name>
<sequence>MLNPEDLYLANNKILHDARLKNLTLVIALSSPQDAGSTAGQLGHFLLKELKNIEVVEFDTDQLHDYRSRRPHIFFNKDHFEQPIMPALKLYAVEDTLDKPFLLLTGSEPDYQWQRFQQALLSIVRTLDPSLVVLVSAFPMPVPHTRPMPVTAHGSRKDLIEGISPWRPKVDLHANMTNLLEVLFTENGFDTVGFGINIPQYVSDADLPQGTLTALEHVSMATRLAFPSDELREAARTVHGQINEQVKENPEIGRMISTMEANYDENFRTSNVAIPLSQRDAHKIPGRDEIGAMFERFLEEHEE</sequence>
<dbReference type="InterPro" id="IPR019151">
    <property type="entry name" value="Proteasome_assmbl_chaperone_2"/>
</dbReference>
<dbReference type="SUPFAM" id="SSF159659">
    <property type="entry name" value="Cgl1923-like"/>
    <property type="match status" value="1"/>
</dbReference>
<accession>A0A2A8D7P0</accession>
<dbReference type="AlphaFoldDB" id="A0A2A8D7P0"/>
<dbReference type="RefSeq" id="WP_070662060.1">
    <property type="nucleotide sequence ID" value="NZ_PDEV01000001.1"/>
</dbReference>
<dbReference type="EMBL" id="PDEV01000001">
    <property type="protein sequence ID" value="PEN17012.1"/>
    <property type="molecule type" value="Genomic_DNA"/>
</dbReference>